<keyword evidence="5 10" id="KW-0479">Metal-binding</keyword>
<name>R9GWM9_9SPHI</name>
<protein>
    <recommendedName>
        <fullName evidence="4">6-carboxy-5,6,7,8-tetrahydropterin synthase</fullName>
        <ecNumber evidence="3">4.1.2.50</ecNumber>
    </recommendedName>
    <alternativeName>
        <fullName evidence="8">Queuosine biosynthesis protein QueD</fullName>
    </alternativeName>
</protein>
<dbReference type="SUPFAM" id="SSF55620">
    <property type="entry name" value="Tetrahydrobiopterin biosynthesis enzymes-like"/>
    <property type="match status" value="1"/>
</dbReference>
<dbReference type="InterPro" id="IPR007115">
    <property type="entry name" value="6-PTP_synth/QueD"/>
</dbReference>
<evidence type="ECO:0000313" key="12">
    <source>
        <dbReference type="Proteomes" id="UP000014174"/>
    </source>
</evidence>
<dbReference type="STRING" id="1150600.ADIARSV_0712"/>
<dbReference type="PANTHER" id="PTHR12589">
    <property type="entry name" value="PYRUVOYL TETRAHYDROBIOPTERIN SYNTHASE"/>
    <property type="match status" value="1"/>
</dbReference>
<dbReference type="EC" id="4.1.2.50" evidence="3"/>
<evidence type="ECO:0000256" key="10">
    <source>
        <dbReference type="PIRSR" id="PIRSR006113-2"/>
    </source>
</evidence>
<comment type="pathway">
    <text evidence="1">Purine metabolism; 7-cyano-7-deazaguanine biosynthesis.</text>
</comment>
<sequence>MHGHTYTLTVSLEGEVDSYTGWLIDFTDLKEAVDPLVKALDHRLLNEIPGLDNPTSERLAEWFWDKIKPVMPLLSKIEINETPSSGVIYIGK</sequence>
<evidence type="ECO:0000256" key="1">
    <source>
        <dbReference type="ARBA" id="ARBA00005061"/>
    </source>
</evidence>
<dbReference type="PANTHER" id="PTHR12589:SF7">
    <property type="entry name" value="6-PYRUVOYL TETRAHYDROBIOPTERIN SYNTHASE"/>
    <property type="match status" value="1"/>
</dbReference>
<accession>R9GWM9</accession>
<comment type="similarity">
    <text evidence="2">Belongs to the PTPS family. QueD subfamily.</text>
</comment>
<dbReference type="PIRSF" id="PIRSF006113">
    <property type="entry name" value="PTP_synth"/>
    <property type="match status" value="1"/>
</dbReference>
<evidence type="ECO:0000256" key="5">
    <source>
        <dbReference type="ARBA" id="ARBA00022723"/>
    </source>
</evidence>
<evidence type="ECO:0000256" key="7">
    <source>
        <dbReference type="ARBA" id="ARBA00023239"/>
    </source>
</evidence>
<keyword evidence="6 10" id="KW-0862">Zinc</keyword>
<evidence type="ECO:0000313" key="11">
    <source>
        <dbReference type="EMBL" id="EOR96068.1"/>
    </source>
</evidence>
<dbReference type="EMBL" id="AQPN01000024">
    <property type="protein sequence ID" value="EOR96068.1"/>
    <property type="molecule type" value="Genomic_DNA"/>
</dbReference>
<comment type="catalytic activity">
    <reaction evidence="9">
        <text>7,8-dihydroneopterin 3'-triphosphate + H2O = 6-carboxy-5,6,7,8-tetrahydropterin + triphosphate + acetaldehyde + 2 H(+)</text>
        <dbReference type="Rhea" id="RHEA:27966"/>
        <dbReference type="ChEBI" id="CHEBI:15343"/>
        <dbReference type="ChEBI" id="CHEBI:15377"/>
        <dbReference type="ChEBI" id="CHEBI:15378"/>
        <dbReference type="ChEBI" id="CHEBI:18036"/>
        <dbReference type="ChEBI" id="CHEBI:58462"/>
        <dbReference type="ChEBI" id="CHEBI:61032"/>
        <dbReference type="EC" id="4.1.2.50"/>
    </reaction>
</comment>
<comment type="caution">
    <text evidence="11">The sequence shown here is derived from an EMBL/GenBank/DDBJ whole genome shotgun (WGS) entry which is preliminary data.</text>
</comment>
<evidence type="ECO:0000256" key="8">
    <source>
        <dbReference type="ARBA" id="ARBA00031449"/>
    </source>
</evidence>
<dbReference type="Gene3D" id="3.30.479.10">
    <property type="entry name" value="6-pyruvoyl tetrahydropterin synthase/QueD"/>
    <property type="match status" value="1"/>
</dbReference>
<dbReference type="GO" id="GO:0046872">
    <property type="term" value="F:metal ion binding"/>
    <property type="evidence" value="ECO:0007669"/>
    <property type="project" value="UniProtKB-KW"/>
</dbReference>
<evidence type="ECO:0000256" key="9">
    <source>
        <dbReference type="ARBA" id="ARBA00048807"/>
    </source>
</evidence>
<gene>
    <name evidence="11" type="ORF">ADIARSV_0712</name>
</gene>
<dbReference type="Proteomes" id="UP000014174">
    <property type="component" value="Unassembled WGS sequence"/>
</dbReference>
<comment type="cofactor">
    <cofactor evidence="10">
        <name>Zn(2+)</name>
        <dbReference type="ChEBI" id="CHEBI:29105"/>
    </cofactor>
    <text evidence="10">Binds 1 zinc ion per subunit.</text>
</comment>
<dbReference type="eggNOG" id="COG0720">
    <property type="taxonomic scope" value="Bacteria"/>
</dbReference>
<reference evidence="11 12" key="1">
    <citation type="journal article" date="2013" name="Genome Announc.">
        <title>Draft Genome Sequence of Arcticibacter svalbardensis Strain MN12-7T, a Member of the Family Sphingobacteriaceae Isolated from an Arctic Soil Sample.</title>
        <authorList>
            <person name="Shivaji S."/>
            <person name="Ara S."/>
            <person name="Prasad S."/>
            <person name="Manasa B.P."/>
            <person name="Begum Z."/>
            <person name="Singh A."/>
            <person name="Kumar Pinnaka A."/>
        </authorList>
    </citation>
    <scope>NUCLEOTIDE SEQUENCE [LARGE SCALE GENOMIC DNA]</scope>
    <source>
        <strain evidence="11 12">MN12-7</strain>
    </source>
</reference>
<dbReference type="InterPro" id="IPR038418">
    <property type="entry name" value="6-PTP_synth/QueD_sf"/>
</dbReference>
<keyword evidence="7" id="KW-0456">Lyase</keyword>
<dbReference type="UniPathway" id="UPA00391"/>
<keyword evidence="12" id="KW-1185">Reference proteome</keyword>
<feature type="binding site" evidence="10">
    <location>
        <position position="2"/>
    </location>
    <ligand>
        <name>Zn(2+)</name>
        <dbReference type="ChEBI" id="CHEBI:29105"/>
    </ligand>
</feature>
<evidence type="ECO:0000256" key="3">
    <source>
        <dbReference type="ARBA" id="ARBA00012982"/>
    </source>
</evidence>
<dbReference type="AlphaFoldDB" id="R9GWM9"/>
<evidence type="ECO:0000256" key="4">
    <source>
        <dbReference type="ARBA" id="ARBA00018141"/>
    </source>
</evidence>
<organism evidence="11 12">
    <name type="scientific">Arcticibacter svalbardensis MN12-7</name>
    <dbReference type="NCBI Taxonomy" id="1150600"/>
    <lineage>
        <taxon>Bacteria</taxon>
        <taxon>Pseudomonadati</taxon>
        <taxon>Bacteroidota</taxon>
        <taxon>Sphingobacteriia</taxon>
        <taxon>Sphingobacteriales</taxon>
        <taxon>Sphingobacteriaceae</taxon>
        <taxon>Arcticibacter</taxon>
    </lineage>
</organism>
<dbReference type="Pfam" id="PF01242">
    <property type="entry name" value="PTPS"/>
    <property type="match status" value="1"/>
</dbReference>
<evidence type="ECO:0000256" key="6">
    <source>
        <dbReference type="ARBA" id="ARBA00022833"/>
    </source>
</evidence>
<proteinExistence type="inferred from homology"/>
<feature type="binding site" evidence="10">
    <location>
        <position position="4"/>
    </location>
    <ligand>
        <name>Zn(2+)</name>
        <dbReference type="ChEBI" id="CHEBI:29105"/>
    </ligand>
</feature>
<dbReference type="GO" id="GO:0070497">
    <property type="term" value="F:6-carboxytetrahydropterin synthase activity"/>
    <property type="evidence" value="ECO:0007669"/>
    <property type="project" value="UniProtKB-EC"/>
</dbReference>
<evidence type="ECO:0000256" key="2">
    <source>
        <dbReference type="ARBA" id="ARBA00008900"/>
    </source>
</evidence>
<dbReference type="PATRIC" id="fig|1150600.3.peg.699"/>